<dbReference type="PANTHER" id="PTHR11086">
    <property type="entry name" value="DEOXYCYTIDYLATE DEAMINASE-RELATED"/>
    <property type="match status" value="1"/>
</dbReference>
<protein>
    <submittedName>
        <fullName evidence="8">dCMP deaminase</fullName>
    </submittedName>
</protein>
<keyword evidence="3" id="KW-0378">Hydrolase</keyword>
<sequence>MAIIAAGSALTVPGWDEYFLGIAQAVSARAKCTRRKVGAVLVGSDHRIIATGYNGAAPGRPDCLEGACPRGRLRYDEVPGLGDYDRPGTPGFCIAIHAEVNALLFATRDTKGATAYITDQPCPGCRKALAAAGIVRAVWPQGQMDADEIVDFGC</sequence>
<evidence type="ECO:0000256" key="5">
    <source>
        <dbReference type="PIRSR" id="PIRSR006019-1"/>
    </source>
</evidence>
<evidence type="ECO:0000256" key="3">
    <source>
        <dbReference type="ARBA" id="ARBA00022801"/>
    </source>
</evidence>
<evidence type="ECO:0000256" key="2">
    <source>
        <dbReference type="ARBA" id="ARBA00022723"/>
    </source>
</evidence>
<organism evidence="8 9">
    <name type="scientific">Propionibacterium cyclohexanicum</name>
    <dbReference type="NCBI Taxonomy" id="64702"/>
    <lineage>
        <taxon>Bacteria</taxon>
        <taxon>Bacillati</taxon>
        <taxon>Actinomycetota</taxon>
        <taxon>Actinomycetes</taxon>
        <taxon>Propionibacteriales</taxon>
        <taxon>Propionibacteriaceae</taxon>
        <taxon>Propionibacterium</taxon>
    </lineage>
</organism>
<evidence type="ECO:0000256" key="4">
    <source>
        <dbReference type="ARBA" id="ARBA00022833"/>
    </source>
</evidence>
<evidence type="ECO:0000256" key="6">
    <source>
        <dbReference type="PIRSR" id="PIRSR006019-2"/>
    </source>
</evidence>
<feature type="binding site" evidence="6">
    <location>
        <position position="97"/>
    </location>
    <ligand>
        <name>Zn(2+)</name>
        <dbReference type="ChEBI" id="CHEBI:29105"/>
        <note>catalytic</note>
    </ligand>
</feature>
<dbReference type="PROSITE" id="PS00903">
    <property type="entry name" value="CYT_DCMP_DEAMINASES_1"/>
    <property type="match status" value="1"/>
</dbReference>
<gene>
    <name evidence="8" type="ORF">SAMN05443377_1247</name>
</gene>
<dbReference type="OrthoDB" id="9788517at2"/>
<keyword evidence="9" id="KW-1185">Reference proteome</keyword>
<dbReference type="GO" id="GO:0005737">
    <property type="term" value="C:cytoplasm"/>
    <property type="evidence" value="ECO:0007669"/>
    <property type="project" value="TreeGrafter"/>
</dbReference>
<evidence type="ECO:0000313" key="8">
    <source>
        <dbReference type="EMBL" id="SER97306.1"/>
    </source>
</evidence>
<name>A0A1H9TJL4_9ACTN</name>
<accession>A0A1H9TJL4</accession>
<dbReference type="InterPro" id="IPR016192">
    <property type="entry name" value="APOBEC/CMP_deaminase_Zn-bd"/>
</dbReference>
<dbReference type="InterPro" id="IPR016193">
    <property type="entry name" value="Cytidine_deaminase-like"/>
</dbReference>
<dbReference type="STRING" id="64702.SAMN05443377_1247"/>
<feature type="binding site" evidence="6">
    <location>
        <position position="122"/>
    </location>
    <ligand>
        <name>Zn(2+)</name>
        <dbReference type="ChEBI" id="CHEBI:29105"/>
        <note>catalytic</note>
    </ligand>
</feature>
<dbReference type="SUPFAM" id="SSF53927">
    <property type="entry name" value="Cytidine deaminase-like"/>
    <property type="match status" value="1"/>
</dbReference>
<proteinExistence type="inferred from homology"/>
<dbReference type="GO" id="GO:0006220">
    <property type="term" value="P:pyrimidine nucleotide metabolic process"/>
    <property type="evidence" value="ECO:0007669"/>
    <property type="project" value="InterPro"/>
</dbReference>
<evidence type="ECO:0000259" key="7">
    <source>
        <dbReference type="PROSITE" id="PS51747"/>
    </source>
</evidence>
<dbReference type="Pfam" id="PF00383">
    <property type="entry name" value="dCMP_cyt_deam_1"/>
    <property type="match status" value="1"/>
</dbReference>
<feature type="domain" description="CMP/dCMP-type deaminase" evidence="7">
    <location>
        <begin position="14"/>
        <end position="154"/>
    </location>
</feature>
<dbReference type="RefSeq" id="WP_091970816.1">
    <property type="nucleotide sequence ID" value="NZ_FOGZ01000024.1"/>
</dbReference>
<comment type="similarity">
    <text evidence="1">Belongs to the cytidine and deoxycytidylate deaminase family.</text>
</comment>
<dbReference type="GO" id="GO:0008270">
    <property type="term" value="F:zinc ion binding"/>
    <property type="evidence" value="ECO:0007669"/>
    <property type="project" value="InterPro"/>
</dbReference>
<dbReference type="PROSITE" id="PS51747">
    <property type="entry name" value="CYT_DCMP_DEAMINASES_2"/>
    <property type="match status" value="1"/>
</dbReference>
<dbReference type="EMBL" id="FOGZ01000024">
    <property type="protein sequence ID" value="SER97306.1"/>
    <property type="molecule type" value="Genomic_DNA"/>
</dbReference>
<dbReference type="PANTHER" id="PTHR11086:SF18">
    <property type="entry name" value="DEOXYCYTIDYLATE DEAMINASE"/>
    <property type="match status" value="1"/>
</dbReference>
<evidence type="ECO:0000313" key="9">
    <source>
        <dbReference type="Proteomes" id="UP000198815"/>
    </source>
</evidence>
<comment type="cofactor">
    <cofactor evidence="6">
        <name>Zn(2+)</name>
        <dbReference type="ChEBI" id="CHEBI:29105"/>
    </cofactor>
</comment>
<dbReference type="InterPro" id="IPR002125">
    <property type="entry name" value="CMP_dCMP_dom"/>
</dbReference>
<dbReference type="InterPro" id="IPR015517">
    <property type="entry name" value="dCMP_deaminase-rel"/>
</dbReference>
<keyword evidence="4 6" id="KW-0862">Zinc</keyword>
<dbReference type="Gene3D" id="3.40.140.10">
    <property type="entry name" value="Cytidine Deaminase, domain 2"/>
    <property type="match status" value="1"/>
</dbReference>
<dbReference type="Proteomes" id="UP000198815">
    <property type="component" value="Unassembled WGS sequence"/>
</dbReference>
<evidence type="ECO:0000256" key="1">
    <source>
        <dbReference type="ARBA" id="ARBA00006576"/>
    </source>
</evidence>
<feature type="binding site" evidence="6">
    <location>
        <position position="125"/>
    </location>
    <ligand>
        <name>Zn(2+)</name>
        <dbReference type="ChEBI" id="CHEBI:29105"/>
        <note>catalytic</note>
    </ligand>
</feature>
<reference evidence="9" key="1">
    <citation type="submission" date="2016-10" db="EMBL/GenBank/DDBJ databases">
        <authorList>
            <person name="Varghese N."/>
            <person name="Submissions S."/>
        </authorList>
    </citation>
    <scope>NUCLEOTIDE SEQUENCE [LARGE SCALE GENOMIC DNA]</scope>
    <source>
        <strain evidence="9">DSM 16859</strain>
    </source>
</reference>
<dbReference type="AlphaFoldDB" id="A0A1H9TJL4"/>
<feature type="active site" description="Proton donor" evidence="5">
    <location>
        <position position="99"/>
    </location>
</feature>
<dbReference type="PIRSF" id="PIRSF006019">
    <property type="entry name" value="dCMP_deaminase"/>
    <property type="match status" value="1"/>
</dbReference>
<keyword evidence="2 6" id="KW-0479">Metal-binding</keyword>
<dbReference type="GO" id="GO:0004132">
    <property type="term" value="F:dCMP deaminase activity"/>
    <property type="evidence" value="ECO:0007669"/>
    <property type="project" value="InterPro"/>
</dbReference>
<dbReference type="InterPro" id="IPR016473">
    <property type="entry name" value="dCMP_deaminase"/>
</dbReference>